<keyword evidence="3" id="KW-1185">Reference proteome</keyword>
<dbReference type="InterPro" id="IPR002575">
    <property type="entry name" value="Aminoglycoside_PTrfase"/>
</dbReference>
<dbReference type="InterPro" id="IPR011009">
    <property type="entry name" value="Kinase-like_dom_sf"/>
</dbReference>
<organism evidence="2 3">
    <name type="scientific">Nocardia aurantia</name>
    <dbReference type="NCBI Taxonomy" id="2585199"/>
    <lineage>
        <taxon>Bacteria</taxon>
        <taxon>Bacillati</taxon>
        <taxon>Actinomycetota</taxon>
        <taxon>Actinomycetes</taxon>
        <taxon>Mycobacteriales</taxon>
        <taxon>Nocardiaceae</taxon>
        <taxon>Nocardia</taxon>
    </lineage>
</organism>
<dbReference type="OrthoDB" id="21342at2"/>
<reference evidence="2 3" key="1">
    <citation type="submission" date="2019-10" db="EMBL/GenBank/DDBJ databases">
        <title>Nocardia macrotermitis sp. nov. and Nocardia aurantia sp. nov., isolated from the gut of fungus growing-termite Macrotermes natalensis.</title>
        <authorList>
            <person name="Benndorf R."/>
            <person name="Schwitalla J."/>
            <person name="Martin K."/>
            <person name="De Beer W."/>
            <person name="Kaster A.-K."/>
            <person name="Vollmers J."/>
            <person name="Poulsen M."/>
            <person name="Beemelmanns C."/>
        </authorList>
    </citation>
    <scope>NUCLEOTIDE SEQUENCE [LARGE SCALE GENOMIC DNA]</scope>
    <source>
        <strain evidence="2 3">RB56</strain>
    </source>
</reference>
<evidence type="ECO:0000313" key="2">
    <source>
        <dbReference type="EMBL" id="MQY28889.1"/>
    </source>
</evidence>
<feature type="domain" description="Aminoglycoside phosphotransferase" evidence="1">
    <location>
        <begin position="28"/>
        <end position="232"/>
    </location>
</feature>
<dbReference type="Proteomes" id="UP000431401">
    <property type="component" value="Unassembled WGS sequence"/>
</dbReference>
<dbReference type="Gene3D" id="3.90.1200.10">
    <property type="match status" value="1"/>
</dbReference>
<accession>A0A7K0DSZ7</accession>
<proteinExistence type="predicted"/>
<dbReference type="EMBL" id="WEGI01000010">
    <property type="protein sequence ID" value="MQY28889.1"/>
    <property type="molecule type" value="Genomic_DNA"/>
</dbReference>
<name>A0A7K0DSZ7_9NOCA</name>
<dbReference type="AlphaFoldDB" id="A0A7K0DSZ7"/>
<sequence length="274" mass="30497">MITGADLLALCRHHLDPDSRPIAEHPGHQHTVVLRAATRHGEVIVKAHRHPQRHLNEVHAYQQWTPVIADRTPRLLTKIDDPPAIIVTALPGNPLAATPLPPDRQQAAYLQAGALLAAWHTAEPADSTVDITTWLAERGDAWLQLAEDILSANDRRTIRAHLRELAQLGPVPAAPCHLDFTPRNLLYHDGIVKVLDFEHSRIDLPARDLVRLAHRYWCHRPDLEAAFLTGYGPLTGLDHEIIEHCTHFDHLTAAVRATGRSLPPADPARSRSRS</sequence>
<dbReference type="SUPFAM" id="SSF56112">
    <property type="entry name" value="Protein kinase-like (PK-like)"/>
    <property type="match status" value="1"/>
</dbReference>
<evidence type="ECO:0000259" key="1">
    <source>
        <dbReference type="Pfam" id="PF01636"/>
    </source>
</evidence>
<dbReference type="RefSeq" id="WP_153345319.1">
    <property type="nucleotide sequence ID" value="NZ_WEGI01000010.1"/>
</dbReference>
<protein>
    <recommendedName>
        <fullName evidence="1">Aminoglycoside phosphotransferase domain-containing protein</fullName>
    </recommendedName>
</protein>
<comment type="caution">
    <text evidence="2">The sequence shown here is derived from an EMBL/GenBank/DDBJ whole genome shotgun (WGS) entry which is preliminary data.</text>
</comment>
<dbReference type="Pfam" id="PF01636">
    <property type="entry name" value="APH"/>
    <property type="match status" value="1"/>
</dbReference>
<evidence type="ECO:0000313" key="3">
    <source>
        <dbReference type="Proteomes" id="UP000431401"/>
    </source>
</evidence>
<gene>
    <name evidence="2" type="ORF">NRB56_44740</name>
</gene>